<dbReference type="CDD" id="cd05403">
    <property type="entry name" value="NT_KNTase_like"/>
    <property type="match status" value="1"/>
</dbReference>
<evidence type="ECO:0000259" key="1">
    <source>
        <dbReference type="Pfam" id="PF01909"/>
    </source>
</evidence>
<feature type="domain" description="Polymerase nucleotidyl transferase" evidence="1">
    <location>
        <begin position="7"/>
        <end position="64"/>
    </location>
</feature>
<proteinExistence type="predicted"/>
<evidence type="ECO:0000313" key="3">
    <source>
        <dbReference type="Proteomes" id="UP000324575"/>
    </source>
</evidence>
<comment type="caution">
    <text evidence="2">The sequence shown here is derived from an EMBL/GenBank/DDBJ whole genome shotgun (WGS) entry which is preliminary data.</text>
</comment>
<gene>
    <name evidence="2" type="ORF">EZS26_002027</name>
</gene>
<accession>A0A5M8P0D6</accession>
<sequence length="94" mass="10951">MKHVAPQSEVILYGSQARGDAHEDSDIDLLILVDKDKLSYQEQVAITDPLFDLESQYNYKIAISPLVYTRQQWYNRPFQTPFYLNVMNEGIKLL</sequence>
<name>A0A5M8P0D6_9BACT</name>
<dbReference type="Gene3D" id="3.30.460.10">
    <property type="entry name" value="Beta Polymerase, domain 2"/>
    <property type="match status" value="1"/>
</dbReference>
<dbReference type="PANTHER" id="PTHR33933">
    <property type="entry name" value="NUCLEOTIDYLTRANSFERASE"/>
    <property type="match status" value="1"/>
</dbReference>
<dbReference type="AlphaFoldDB" id="A0A5M8P0D6"/>
<dbReference type="InterPro" id="IPR002934">
    <property type="entry name" value="Polymerase_NTP_transf_dom"/>
</dbReference>
<dbReference type="SUPFAM" id="SSF81301">
    <property type="entry name" value="Nucleotidyltransferase"/>
    <property type="match status" value="1"/>
</dbReference>
<dbReference type="Proteomes" id="UP000324575">
    <property type="component" value="Unassembled WGS sequence"/>
</dbReference>
<protein>
    <recommendedName>
        <fullName evidence="1">Polymerase nucleotidyl transferase domain-containing protein</fullName>
    </recommendedName>
</protein>
<dbReference type="Pfam" id="PF01909">
    <property type="entry name" value="NTP_transf_2"/>
    <property type="match status" value="1"/>
</dbReference>
<organism evidence="2 3">
    <name type="scientific">Candidatus Ordinivivax streblomastigis</name>
    <dbReference type="NCBI Taxonomy" id="2540710"/>
    <lineage>
        <taxon>Bacteria</taxon>
        <taxon>Pseudomonadati</taxon>
        <taxon>Bacteroidota</taxon>
        <taxon>Bacteroidia</taxon>
        <taxon>Bacteroidales</taxon>
        <taxon>Candidatus Ordinivivax</taxon>
    </lineage>
</organism>
<dbReference type="InterPro" id="IPR043519">
    <property type="entry name" value="NT_sf"/>
</dbReference>
<dbReference type="GO" id="GO:0016779">
    <property type="term" value="F:nucleotidyltransferase activity"/>
    <property type="evidence" value="ECO:0007669"/>
    <property type="project" value="InterPro"/>
</dbReference>
<reference evidence="2 3" key="1">
    <citation type="submission" date="2019-03" db="EMBL/GenBank/DDBJ databases">
        <title>Single cell metagenomics reveals metabolic interactions within the superorganism composed of flagellate Streblomastix strix and complex community of Bacteroidetes bacteria on its surface.</title>
        <authorList>
            <person name="Treitli S.C."/>
            <person name="Kolisko M."/>
            <person name="Husnik F."/>
            <person name="Keeling P."/>
            <person name="Hampl V."/>
        </authorList>
    </citation>
    <scope>NUCLEOTIDE SEQUENCE [LARGE SCALE GENOMIC DNA]</scope>
    <source>
        <strain evidence="2">St1</strain>
    </source>
</reference>
<dbReference type="PANTHER" id="PTHR33933:SF1">
    <property type="entry name" value="PROTEIN ADENYLYLTRANSFERASE MNTA-RELATED"/>
    <property type="match status" value="1"/>
</dbReference>
<dbReference type="InterPro" id="IPR052548">
    <property type="entry name" value="Type_VII_TA_antitoxin"/>
</dbReference>
<dbReference type="EMBL" id="SNRX01000013">
    <property type="protein sequence ID" value="KAA6301864.1"/>
    <property type="molecule type" value="Genomic_DNA"/>
</dbReference>
<evidence type="ECO:0000313" key="2">
    <source>
        <dbReference type="EMBL" id="KAA6301864.1"/>
    </source>
</evidence>